<dbReference type="RefSeq" id="WP_200338421.1">
    <property type="nucleotide sequence ID" value="NZ_NRRL01000001.1"/>
</dbReference>
<proteinExistence type="predicted"/>
<keyword evidence="2" id="KW-1185">Reference proteome</keyword>
<dbReference type="Proteomes" id="UP001296873">
    <property type="component" value="Unassembled WGS sequence"/>
</dbReference>
<name>A0ABS1D7W5_9PROT</name>
<evidence type="ECO:0000313" key="1">
    <source>
        <dbReference type="EMBL" id="MBK1666435.1"/>
    </source>
</evidence>
<dbReference type="EMBL" id="NRRL01000001">
    <property type="protein sequence ID" value="MBK1666435.1"/>
    <property type="molecule type" value="Genomic_DNA"/>
</dbReference>
<sequence>MSFNTAHGHVPEPTFSALARIASRDLEISEIDLDSLNILTKRGLVLVYDEPCFRARYAALTEDGWRRLRAKKRAPARAGWELDVQVAEQVLGSETNIETWKKGFAIRVRHDPAIVGDHLALFATIKTVPGIGSPVLFHPSRDGALALKLLEIVAEPYAIVSVDLRLADRPTAKIRFDAPEKQAREVEATGDDLPHAICRALIEMARQVRREQQA</sequence>
<protein>
    <submittedName>
        <fullName evidence="1">Uncharacterized protein</fullName>
    </submittedName>
</protein>
<evidence type="ECO:0000313" key="2">
    <source>
        <dbReference type="Proteomes" id="UP001296873"/>
    </source>
</evidence>
<comment type="caution">
    <text evidence="1">The sequence shown here is derived from an EMBL/GenBank/DDBJ whole genome shotgun (WGS) entry which is preliminary data.</text>
</comment>
<reference evidence="1 2" key="1">
    <citation type="journal article" date="2020" name="Microorganisms">
        <title>Osmotic Adaptation and Compatible Solute Biosynthesis of Phototrophic Bacteria as Revealed from Genome Analyses.</title>
        <authorList>
            <person name="Imhoff J.F."/>
            <person name="Rahn T."/>
            <person name="Kunzel S."/>
            <person name="Keller A."/>
            <person name="Neulinger S.C."/>
        </authorList>
    </citation>
    <scope>NUCLEOTIDE SEQUENCE [LARGE SCALE GENOMIC DNA]</scope>
    <source>
        <strain evidence="1 2">DSM 9895</strain>
    </source>
</reference>
<accession>A0ABS1D7W5</accession>
<organism evidence="1 2">
    <name type="scientific">Rhodovibrio sodomensis</name>
    <dbReference type="NCBI Taxonomy" id="1088"/>
    <lineage>
        <taxon>Bacteria</taxon>
        <taxon>Pseudomonadati</taxon>
        <taxon>Pseudomonadota</taxon>
        <taxon>Alphaproteobacteria</taxon>
        <taxon>Rhodospirillales</taxon>
        <taxon>Rhodovibrionaceae</taxon>
        <taxon>Rhodovibrio</taxon>
    </lineage>
</organism>
<gene>
    <name evidence="1" type="ORF">CKO28_00075</name>
</gene>